<evidence type="ECO:0000256" key="4">
    <source>
        <dbReference type="ARBA" id="ARBA00022989"/>
    </source>
</evidence>
<dbReference type="InterPro" id="IPR003691">
    <property type="entry name" value="FluC"/>
</dbReference>
<evidence type="ECO:0000256" key="7">
    <source>
        <dbReference type="ARBA" id="ARBA00035120"/>
    </source>
</evidence>
<dbReference type="AlphaFoldDB" id="A0AAW5B8X4"/>
<evidence type="ECO:0000256" key="8">
    <source>
        <dbReference type="ARBA" id="ARBA00035585"/>
    </source>
</evidence>
<proteinExistence type="inferred from homology"/>
<accession>A0AAW5B8X4</accession>
<dbReference type="HAMAP" id="MF_00454">
    <property type="entry name" value="FluC"/>
    <property type="match status" value="1"/>
</dbReference>
<evidence type="ECO:0000256" key="9">
    <source>
        <dbReference type="ARBA" id="ARBA00049940"/>
    </source>
</evidence>
<feature type="transmembrane region" description="Helical" evidence="10">
    <location>
        <begin position="91"/>
        <end position="113"/>
    </location>
</feature>
<keyword evidence="12" id="KW-1185">Reference proteome</keyword>
<dbReference type="PANTHER" id="PTHR28259">
    <property type="entry name" value="FLUORIDE EXPORT PROTEIN 1-RELATED"/>
    <property type="match status" value="1"/>
</dbReference>
<keyword evidence="2 10" id="KW-1003">Cell membrane</keyword>
<name>A0AAW5B8X4_9BACI</name>
<protein>
    <recommendedName>
        <fullName evidence="10">Fluoride-specific ion channel FluC</fullName>
    </recommendedName>
</protein>
<keyword evidence="10" id="KW-0915">Sodium</keyword>
<dbReference type="Pfam" id="PF02537">
    <property type="entry name" value="CRCB"/>
    <property type="match status" value="1"/>
</dbReference>
<dbReference type="GO" id="GO:0005886">
    <property type="term" value="C:plasma membrane"/>
    <property type="evidence" value="ECO:0007669"/>
    <property type="project" value="UniProtKB-SubCell"/>
</dbReference>
<reference evidence="11 12" key="1">
    <citation type="journal article" date="2022" name="Evol. Bioinform. Online">
        <title>Draft Genome Sequence of Oceanobacillus jordanicus Strain GSFE11, a Halotolerant Plant Growth-Promoting Bacterial Endophyte Isolated From the Jordan Valley.</title>
        <authorList>
            <person name="Alhindi T."/>
            <person name="Albdaiwi R."/>
        </authorList>
    </citation>
    <scope>NUCLEOTIDE SEQUENCE [LARGE SCALE GENOMIC DNA]</scope>
    <source>
        <strain evidence="11 12">GSFE11</strain>
    </source>
</reference>
<evidence type="ECO:0000256" key="6">
    <source>
        <dbReference type="ARBA" id="ARBA00023303"/>
    </source>
</evidence>
<dbReference type="GO" id="GO:0062054">
    <property type="term" value="F:fluoride channel activity"/>
    <property type="evidence" value="ECO:0007669"/>
    <property type="project" value="UniProtKB-UniRule"/>
</dbReference>
<comment type="activity regulation">
    <text evidence="10">Na(+) is not transported, but it plays an essential structural role and its presence is essential for fluoride channel function.</text>
</comment>
<feature type="transmembrane region" description="Helical" evidence="10">
    <location>
        <begin position="6"/>
        <end position="23"/>
    </location>
</feature>
<evidence type="ECO:0000313" key="11">
    <source>
        <dbReference type="EMBL" id="MCG3419674.1"/>
    </source>
</evidence>
<evidence type="ECO:0000256" key="1">
    <source>
        <dbReference type="ARBA" id="ARBA00004651"/>
    </source>
</evidence>
<keyword evidence="10" id="KW-0406">Ion transport</keyword>
<feature type="transmembrane region" description="Helical" evidence="10">
    <location>
        <begin position="28"/>
        <end position="46"/>
    </location>
</feature>
<keyword evidence="6 10" id="KW-0407">Ion channel</keyword>
<evidence type="ECO:0000313" key="12">
    <source>
        <dbReference type="Proteomes" id="UP001199631"/>
    </source>
</evidence>
<dbReference type="RefSeq" id="WP_238020084.1">
    <property type="nucleotide sequence ID" value="NZ_JAIFZM010000008.1"/>
</dbReference>
<evidence type="ECO:0000256" key="3">
    <source>
        <dbReference type="ARBA" id="ARBA00022692"/>
    </source>
</evidence>
<gene>
    <name evidence="10" type="primary">fluC</name>
    <name evidence="10" type="synonym">crcB</name>
    <name evidence="11" type="ORF">K3T81_10955</name>
</gene>
<keyword evidence="3 10" id="KW-0812">Transmembrane</keyword>
<keyword evidence="5 10" id="KW-0472">Membrane</keyword>
<dbReference type="Proteomes" id="UP001199631">
    <property type="component" value="Unassembled WGS sequence"/>
</dbReference>
<dbReference type="PANTHER" id="PTHR28259:SF1">
    <property type="entry name" value="FLUORIDE EXPORT PROTEIN 1-RELATED"/>
    <property type="match status" value="1"/>
</dbReference>
<evidence type="ECO:0000256" key="2">
    <source>
        <dbReference type="ARBA" id="ARBA00022475"/>
    </source>
</evidence>
<feature type="transmembrane region" description="Helical" evidence="10">
    <location>
        <begin position="58"/>
        <end position="84"/>
    </location>
</feature>
<comment type="subcellular location">
    <subcellularLocation>
        <location evidence="1 10">Cell membrane</location>
        <topology evidence="1 10">Multi-pass membrane protein</topology>
    </subcellularLocation>
</comment>
<keyword evidence="4 10" id="KW-1133">Transmembrane helix</keyword>
<evidence type="ECO:0000256" key="5">
    <source>
        <dbReference type="ARBA" id="ARBA00023136"/>
    </source>
</evidence>
<comment type="similarity">
    <text evidence="7 10">Belongs to the fluoride channel Fluc/FEX (TC 1.A.43) family.</text>
</comment>
<keyword evidence="10" id="KW-0479">Metal-binding</keyword>
<comment type="function">
    <text evidence="9 10">Fluoride-specific ion channel. Important for reducing fluoride concentration in the cell, thus reducing its toxicity.</text>
</comment>
<feature type="binding site" evidence="10">
    <location>
        <position position="70"/>
    </location>
    <ligand>
        <name>Na(+)</name>
        <dbReference type="ChEBI" id="CHEBI:29101"/>
        <note>structural</note>
    </ligand>
</feature>
<sequence>MIISVAIGGFFGSIFRFLVALHVTKRLVGTWLVNIIGSALLAYLFYQHLQENISDFGWAFAGIGFCGAFTTFSTFGNETILLLMEHKYKQAFLYISSSLLLSIGTATTILYLLNTST</sequence>
<comment type="caution">
    <text evidence="11">The sequence shown here is derived from an EMBL/GenBank/DDBJ whole genome shotgun (WGS) entry which is preliminary data.</text>
</comment>
<dbReference type="EMBL" id="JAIFZM010000008">
    <property type="protein sequence ID" value="MCG3419674.1"/>
    <property type="molecule type" value="Genomic_DNA"/>
</dbReference>
<evidence type="ECO:0000256" key="10">
    <source>
        <dbReference type="HAMAP-Rule" id="MF_00454"/>
    </source>
</evidence>
<dbReference type="GO" id="GO:0140114">
    <property type="term" value="P:cellular detoxification of fluoride"/>
    <property type="evidence" value="ECO:0007669"/>
    <property type="project" value="UniProtKB-UniRule"/>
</dbReference>
<organism evidence="11 12">
    <name type="scientific">Oceanobacillus jordanicus</name>
    <dbReference type="NCBI Taxonomy" id="2867266"/>
    <lineage>
        <taxon>Bacteria</taxon>
        <taxon>Bacillati</taxon>
        <taxon>Bacillota</taxon>
        <taxon>Bacilli</taxon>
        <taxon>Bacillales</taxon>
        <taxon>Bacillaceae</taxon>
        <taxon>Oceanobacillus</taxon>
    </lineage>
</organism>
<feature type="binding site" evidence="10">
    <location>
        <position position="67"/>
    </location>
    <ligand>
        <name>Na(+)</name>
        <dbReference type="ChEBI" id="CHEBI:29101"/>
        <note>structural</note>
    </ligand>
</feature>
<dbReference type="GO" id="GO:0046872">
    <property type="term" value="F:metal ion binding"/>
    <property type="evidence" value="ECO:0007669"/>
    <property type="project" value="UniProtKB-KW"/>
</dbReference>
<keyword evidence="10" id="KW-0813">Transport</keyword>
<comment type="catalytic activity">
    <reaction evidence="8">
        <text>fluoride(in) = fluoride(out)</text>
        <dbReference type="Rhea" id="RHEA:76159"/>
        <dbReference type="ChEBI" id="CHEBI:17051"/>
    </reaction>
    <physiologicalReaction direction="left-to-right" evidence="8">
        <dbReference type="Rhea" id="RHEA:76160"/>
    </physiologicalReaction>
</comment>